<reference evidence="1" key="1">
    <citation type="journal article" date="2014" name="Front. Microbiol.">
        <title>High frequency of phylogenetically diverse reductive dehalogenase-homologous genes in deep subseafloor sedimentary metagenomes.</title>
        <authorList>
            <person name="Kawai M."/>
            <person name="Futagami T."/>
            <person name="Toyoda A."/>
            <person name="Takaki Y."/>
            <person name="Nishi S."/>
            <person name="Hori S."/>
            <person name="Arai W."/>
            <person name="Tsubouchi T."/>
            <person name="Morono Y."/>
            <person name="Uchiyama I."/>
            <person name="Ito T."/>
            <person name="Fujiyama A."/>
            <person name="Inagaki F."/>
            <person name="Takami H."/>
        </authorList>
    </citation>
    <scope>NUCLEOTIDE SEQUENCE</scope>
    <source>
        <strain evidence="1">Expedition CK06-06</strain>
    </source>
</reference>
<feature type="non-terminal residue" evidence="1">
    <location>
        <position position="1"/>
    </location>
</feature>
<evidence type="ECO:0000313" key="1">
    <source>
        <dbReference type="EMBL" id="GAI81994.1"/>
    </source>
</evidence>
<proteinExistence type="predicted"/>
<organism evidence="1">
    <name type="scientific">marine sediment metagenome</name>
    <dbReference type="NCBI Taxonomy" id="412755"/>
    <lineage>
        <taxon>unclassified sequences</taxon>
        <taxon>metagenomes</taxon>
        <taxon>ecological metagenomes</taxon>
    </lineage>
</organism>
<comment type="caution">
    <text evidence="1">The sequence shown here is derived from an EMBL/GenBank/DDBJ whole genome shotgun (WGS) entry which is preliminary data.</text>
</comment>
<dbReference type="AlphaFoldDB" id="X1TPQ3"/>
<dbReference type="EMBL" id="BARW01012239">
    <property type="protein sequence ID" value="GAI81994.1"/>
    <property type="molecule type" value="Genomic_DNA"/>
</dbReference>
<sequence length="180" mass="18249">DQFQATLGTQSIEINANWEGSPAITTDIITSVAPVPLSQTGAVSMTTTSEAAVIGISVDPTSINFGKITPGETYTYPEGELTISNIGNASITVSADIAADTTYASGRYFYTAALTLNGELCDKASSPTALGGAWTAEKLGLGPIADGDSGPVTPGLACPSSTKAATTYTGTVVFWAEAAQ</sequence>
<protein>
    <submittedName>
        <fullName evidence="1">Uncharacterized protein</fullName>
    </submittedName>
</protein>
<name>X1TPQ3_9ZZZZ</name>
<accession>X1TPQ3</accession>
<gene>
    <name evidence="1" type="ORF">S12H4_23167</name>
</gene>